<dbReference type="InterPro" id="IPR020846">
    <property type="entry name" value="MFS_dom"/>
</dbReference>
<keyword evidence="4" id="KW-1003">Cell membrane</keyword>
<evidence type="ECO:0000256" key="1">
    <source>
        <dbReference type="ARBA" id="ARBA00004651"/>
    </source>
</evidence>
<dbReference type="InterPro" id="IPR011701">
    <property type="entry name" value="MFS"/>
</dbReference>
<feature type="transmembrane region" description="Helical" evidence="8">
    <location>
        <begin position="249"/>
        <end position="268"/>
    </location>
</feature>
<evidence type="ECO:0000256" key="5">
    <source>
        <dbReference type="ARBA" id="ARBA00022692"/>
    </source>
</evidence>
<name>A0A178ME76_9CHLR</name>
<feature type="transmembrane region" description="Helical" evidence="8">
    <location>
        <begin position="337"/>
        <end position="358"/>
    </location>
</feature>
<sequence>MTVASASDQRFWLIPLYAAGVVVFSDMYLTQPILPQLSAEYGIAPATAGLSVSVVVLMIALGSLAVGPLSDRWGRWPVMVGSALLLALPTLLCALAPSFELLLAGRALQGLCIPGFTAVAVAYLGDRLPATDLGRAVGGWIAANVAGGLSGRVVGGLISDGFGWRASFVVFAGLTLVSGLGLLVTLPRDRAVATSGGWRQAYQAMFAHVADRHLRAAYVIGGALFFGFLGTFTYLPYYLSAPPFGLPPAIIALAYVSYLAGVIVSPWAGALSARYPRPRLIMIGLLIAMAGIGLTLIPNVPLIALGLWTLCSGMFIAQGIAPALVNQLARQAKGAASALYLVAYYIGGTLGGVIPGLGWQAAGWPGVAAICLSALALALAATIQLGRATAR</sequence>
<dbReference type="Gene3D" id="1.20.1250.20">
    <property type="entry name" value="MFS general substrate transporter like domains"/>
    <property type="match status" value="1"/>
</dbReference>
<feature type="transmembrane region" description="Helical" evidence="8">
    <location>
        <begin position="216"/>
        <end position="237"/>
    </location>
</feature>
<dbReference type="InterPro" id="IPR036259">
    <property type="entry name" value="MFS_trans_sf"/>
</dbReference>
<evidence type="ECO:0000256" key="2">
    <source>
        <dbReference type="ARBA" id="ARBA00008335"/>
    </source>
</evidence>
<reference evidence="10 11" key="1">
    <citation type="submission" date="2016-04" db="EMBL/GenBank/DDBJ databases">
        <title>Chloroflexus islandicus sp. nov., a thermophilic filamentous anoxygenic phototrophic bacterium from geyser Strokkur (Iceland).</title>
        <authorList>
            <person name="Gaisin V.A."/>
            <person name="Kalashnikov A.M."/>
            <person name="Sukhacheva M.V."/>
            <person name="Grouzdev D.S."/>
            <person name="Ivanov T.M."/>
            <person name="Kuznetsov B."/>
            <person name="Gorlenko V.M."/>
        </authorList>
    </citation>
    <scope>NUCLEOTIDE SEQUENCE [LARGE SCALE GENOMIC DNA]</scope>
    <source>
        <strain evidence="11">isl-2</strain>
    </source>
</reference>
<proteinExistence type="inferred from homology"/>
<keyword evidence="3" id="KW-0813">Transport</keyword>
<keyword evidence="6 8" id="KW-1133">Transmembrane helix</keyword>
<evidence type="ECO:0000256" key="4">
    <source>
        <dbReference type="ARBA" id="ARBA00022475"/>
    </source>
</evidence>
<dbReference type="AlphaFoldDB" id="A0A178ME76"/>
<feature type="transmembrane region" description="Helical" evidence="8">
    <location>
        <begin position="12"/>
        <end position="29"/>
    </location>
</feature>
<dbReference type="GO" id="GO:0005886">
    <property type="term" value="C:plasma membrane"/>
    <property type="evidence" value="ECO:0007669"/>
    <property type="project" value="UniProtKB-SubCell"/>
</dbReference>
<evidence type="ECO:0000256" key="3">
    <source>
        <dbReference type="ARBA" id="ARBA00022448"/>
    </source>
</evidence>
<keyword evidence="7 8" id="KW-0472">Membrane</keyword>
<keyword evidence="11" id="KW-1185">Reference proteome</keyword>
<feature type="transmembrane region" description="Helical" evidence="8">
    <location>
        <begin position="164"/>
        <end position="186"/>
    </location>
</feature>
<evidence type="ECO:0000313" key="10">
    <source>
        <dbReference type="EMBL" id="OAN46154.1"/>
    </source>
</evidence>
<feature type="transmembrane region" description="Helical" evidence="8">
    <location>
        <begin position="303"/>
        <end position="325"/>
    </location>
</feature>
<feature type="transmembrane region" description="Helical" evidence="8">
    <location>
        <begin position="41"/>
        <end position="66"/>
    </location>
</feature>
<dbReference type="Proteomes" id="UP000078287">
    <property type="component" value="Unassembled WGS sequence"/>
</dbReference>
<evidence type="ECO:0000313" key="11">
    <source>
        <dbReference type="Proteomes" id="UP000078287"/>
    </source>
</evidence>
<feature type="transmembrane region" description="Helical" evidence="8">
    <location>
        <begin position="103"/>
        <end position="125"/>
    </location>
</feature>
<dbReference type="EMBL" id="LWQS01000048">
    <property type="protein sequence ID" value="OAN46154.1"/>
    <property type="molecule type" value="Genomic_DNA"/>
</dbReference>
<comment type="caution">
    <text evidence="10">The sequence shown here is derived from an EMBL/GenBank/DDBJ whole genome shotgun (WGS) entry which is preliminary data.</text>
</comment>
<accession>A0A178ME76</accession>
<organism evidence="10 11">
    <name type="scientific">Chloroflexus islandicus</name>
    <dbReference type="NCBI Taxonomy" id="1707952"/>
    <lineage>
        <taxon>Bacteria</taxon>
        <taxon>Bacillati</taxon>
        <taxon>Chloroflexota</taxon>
        <taxon>Chloroflexia</taxon>
        <taxon>Chloroflexales</taxon>
        <taxon>Chloroflexineae</taxon>
        <taxon>Chloroflexaceae</taxon>
        <taxon>Chloroflexus</taxon>
    </lineage>
</organism>
<dbReference type="OrthoDB" id="63984at2"/>
<comment type="subcellular location">
    <subcellularLocation>
        <location evidence="1">Cell membrane</location>
        <topology evidence="1">Multi-pass membrane protein</topology>
    </subcellularLocation>
</comment>
<dbReference type="SUPFAM" id="SSF103473">
    <property type="entry name" value="MFS general substrate transporter"/>
    <property type="match status" value="1"/>
</dbReference>
<feature type="transmembrane region" description="Helical" evidence="8">
    <location>
        <begin position="137"/>
        <end position="158"/>
    </location>
</feature>
<evidence type="ECO:0000256" key="8">
    <source>
        <dbReference type="SAM" id="Phobius"/>
    </source>
</evidence>
<comment type="similarity">
    <text evidence="2">Belongs to the major facilitator superfamily.</text>
</comment>
<keyword evidence="5 8" id="KW-0812">Transmembrane</keyword>
<feature type="transmembrane region" description="Helical" evidence="8">
    <location>
        <begin position="364"/>
        <end position="385"/>
    </location>
</feature>
<dbReference type="STRING" id="1707952.A6A03_13505"/>
<feature type="transmembrane region" description="Helical" evidence="8">
    <location>
        <begin position="280"/>
        <end position="297"/>
    </location>
</feature>
<feature type="transmembrane region" description="Helical" evidence="8">
    <location>
        <begin position="78"/>
        <end position="97"/>
    </location>
</feature>
<protein>
    <submittedName>
        <fullName evidence="10">MFS transporter</fullName>
    </submittedName>
</protein>
<feature type="domain" description="Major facilitator superfamily (MFS) profile" evidence="9">
    <location>
        <begin position="12"/>
        <end position="391"/>
    </location>
</feature>
<dbReference type="Pfam" id="PF07690">
    <property type="entry name" value="MFS_1"/>
    <property type="match status" value="1"/>
</dbReference>
<evidence type="ECO:0000256" key="7">
    <source>
        <dbReference type="ARBA" id="ARBA00023136"/>
    </source>
</evidence>
<dbReference type="CDD" id="cd17324">
    <property type="entry name" value="MFS_NepI_like"/>
    <property type="match status" value="1"/>
</dbReference>
<dbReference type="PANTHER" id="PTHR43271:SF1">
    <property type="entry name" value="INNER MEMBRANE TRANSPORT PROTEIN YNFM"/>
    <property type="match status" value="1"/>
</dbReference>
<dbReference type="PROSITE" id="PS50850">
    <property type="entry name" value="MFS"/>
    <property type="match status" value="1"/>
</dbReference>
<gene>
    <name evidence="10" type="ORF">A6A03_13505</name>
</gene>
<dbReference type="RefSeq" id="WP_066786427.1">
    <property type="nucleotide sequence ID" value="NZ_LWQS01000048.1"/>
</dbReference>
<dbReference type="GO" id="GO:0022857">
    <property type="term" value="F:transmembrane transporter activity"/>
    <property type="evidence" value="ECO:0007669"/>
    <property type="project" value="InterPro"/>
</dbReference>
<evidence type="ECO:0000256" key="6">
    <source>
        <dbReference type="ARBA" id="ARBA00022989"/>
    </source>
</evidence>
<dbReference type="PANTHER" id="PTHR43271">
    <property type="entry name" value="BLL2771 PROTEIN"/>
    <property type="match status" value="1"/>
</dbReference>
<evidence type="ECO:0000259" key="9">
    <source>
        <dbReference type="PROSITE" id="PS50850"/>
    </source>
</evidence>